<reference evidence="2" key="1">
    <citation type="journal article" date="2023" name="Front. Plant Sci.">
        <title>Chromosomal-level genome assembly of Melastoma candidum provides insights into trichome evolution.</title>
        <authorList>
            <person name="Zhong Y."/>
            <person name="Wu W."/>
            <person name="Sun C."/>
            <person name="Zou P."/>
            <person name="Liu Y."/>
            <person name="Dai S."/>
            <person name="Zhou R."/>
        </authorList>
    </citation>
    <scope>NUCLEOTIDE SEQUENCE [LARGE SCALE GENOMIC DNA]</scope>
</reference>
<accession>A0ACB9N3S7</accession>
<keyword evidence="2" id="KW-1185">Reference proteome</keyword>
<proteinExistence type="predicted"/>
<evidence type="ECO:0000313" key="2">
    <source>
        <dbReference type="Proteomes" id="UP001057402"/>
    </source>
</evidence>
<gene>
    <name evidence="1" type="ORF">MLD38_029073</name>
</gene>
<comment type="caution">
    <text evidence="1">The sequence shown here is derived from an EMBL/GenBank/DDBJ whole genome shotgun (WGS) entry which is preliminary data.</text>
</comment>
<sequence length="140" mass="15539">MASPPLSSSWHQWIMDAKRPAKKPKRTAEEPLVHARSKTAELSSPLRKGDHGNESGHPITSASPGKHDSIIRAKRTERRAGRNKGVLDALTDDASKDDDVHNDLSLEQQLQMVVLSESTLLKRGIYIIILLFACERSSHL</sequence>
<dbReference type="EMBL" id="CM042887">
    <property type="protein sequence ID" value="KAI4330825.1"/>
    <property type="molecule type" value="Genomic_DNA"/>
</dbReference>
<dbReference type="Proteomes" id="UP001057402">
    <property type="component" value="Chromosome 8"/>
</dbReference>
<protein>
    <submittedName>
        <fullName evidence="1">Uncharacterized protein</fullName>
    </submittedName>
</protein>
<evidence type="ECO:0000313" key="1">
    <source>
        <dbReference type="EMBL" id="KAI4330825.1"/>
    </source>
</evidence>
<name>A0ACB9N3S7_9MYRT</name>
<organism evidence="1 2">
    <name type="scientific">Melastoma candidum</name>
    <dbReference type="NCBI Taxonomy" id="119954"/>
    <lineage>
        <taxon>Eukaryota</taxon>
        <taxon>Viridiplantae</taxon>
        <taxon>Streptophyta</taxon>
        <taxon>Embryophyta</taxon>
        <taxon>Tracheophyta</taxon>
        <taxon>Spermatophyta</taxon>
        <taxon>Magnoliopsida</taxon>
        <taxon>eudicotyledons</taxon>
        <taxon>Gunneridae</taxon>
        <taxon>Pentapetalae</taxon>
        <taxon>rosids</taxon>
        <taxon>malvids</taxon>
        <taxon>Myrtales</taxon>
        <taxon>Melastomataceae</taxon>
        <taxon>Melastomatoideae</taxon>
        <taxon>Melastomateae</taxon>
        <taxon>Melastoma</taxon>
    </lineage>
</organism>